<reference evidence="2" key="1">
    <citation type="journal article" date="2018" name="BMC Genomics">
        <title>Genomic insights into host adaptation between the wheat stripe rust pathogen (Puccinia striiformis f. sp. tritici) and the barley stripe rust pathogen (Puccinia striiformis f. sp. hordei).</title>
        <authorList>
            <person name="Xia C."/>
            <person name="Wang M."/>
            <person name="Yin C."/>
            <person name="Cornejo O.E."/>
            <person name="Hulbert S.H."/>
            <person name="Chen X."/>
        </authorList>
    </citation>
    <scope>NUCLEOTIDE SEQUENCE [LARGE SCALE GENOMIC DNA]</scope>
    <source>
        <strain evidence="2">93-210</strain>
    </source>
</reference>
<reference evidence="1 2" key="3">
    <citation type="journal article" date="2022" name="Microbiol. Spectr.">
        <title>Folding features and dynamics of 3D genome architecture in plant fungal pathogens.</title>
        <authorList>
            <person name="Xia C."/>
        </authorList>
    </citation>
    <scope>NUCLEOTIDE SEQUENCE [LARGE SCALE GENOMIC DNA]</scope>
    <source>
        <strain evidence="1 2">93-210</strain>
    </source>
</reference>
<evidence type="ECO:0000313" key="2">
    <source>
        <dbReference type="Proteomes" id="UP001060170"/>
    </source>
</evidence>
<dbReference type="Proteomes" id="UP001060170">
    <property type="component" value="Chromosome 1"/>
</dbReference>
<keyword evidence="2" id="KW-1185">Reference proteome</keyword>
<dbReference type="EMBL" id="CM045865">
    <property type="protein sequence ID" value="KAI7962322.1"/>
    <property type="molecule type" value="Genomic_DNA"/>
</dbReference>
<comment type="caution">
    <text evidence="1">The sequence shown here is derived from an EMBL/GenBank/DDBJ whole genome shotgun (WGS) entry which is preliminary data.</text>
</comment>
<proteinExistence type="predicted"/>
<name>A0ACC0EY96_9BASI</name>
<protein>
    <submittedName>
        <fullName evidence="1">Uncharacterized protein</fullName>
    </submittedName>
</protein>
<organism evidence="1 2">
    <name type="scientific">Puccinia striiformis f. sp. tritici</name>
    <dbReference type="NCBI Taxonomy" id="168172"/>
    <lineage>
        <taxon>Eukaryota</taxon>
        <taxon>Fungi</taxon>
        <taxon>Dikarya</taxon>
        <taxon>Basidiomycota</taxon>
        <taxon>Pucciniomycotina</taxon>
        <taxon>Pucciniomycetes</taxon>
        <taxon>Pucciniales</taxon>
        <taxon>Pucciniaceae</taxon>
        <taxon>Puccinia</taxon>
    </lineage>
</organism>
<gene>
    <name evidence="1" type="ORF">MJO28_000416</name>
</gene>
<accession>A0ACC0EY96</accession>
<reference evidence="2" key="2">
    <citation type="journal article" date="2018" name="Mol. Plant Microbe Interact.">
        <title>Genome sequence resources for the wheat stripe rust pathogen (Puccinia striiformis f. sp. tritici) and the barley stripe rust pathogen (Puccinia striiformis f. sp. hordei).</title>
        <authorList>
            <person name="Xia C."/>
            <person name="Wang M."/>
            <person name="Yin C."/>
            <person name="Cornejo O.E."/>
            <person name="Hulbert S.H."/>
            <person name="Chen X."/>
        </authorList>
    </citation>
    <scope>NUCLEOTIDE SEQUENCE [LARGE SCALE GENOMIC DNA]</scope>
    <source>
        <strain evidence="2">93-210</strain>
    </source>
</reference>
<sequence length="63" mass="6875">MCSSAMRQIGINLVYFGCSNERFGGCGGVVSIQNDSRLLFSQPPTALGGYRRKEAIDTIFPIM</sequence>
<evidence type="ECO:0000313" key="1">
    <source>
        <dbReference type="EMBL" id="KAI7962322.1"/>
    </source>
</evidence>